<reference evidence="4 5" key="1">
    <citation type="submission" date="2018-08" db="EMBL/GenBank/DDBJ databases">
        <title>Genomic Encyclopedia of Type Strains, Phase IV (KMG-IV): sequencing the most valuable type-strain genomes for metagenomic binning, comparative biology and taxonomic classification.</title>
        <authorList>
            <person name="Goeker M."/>
        </authorList>
    </citation>
    <scope>NUCLEOTIDE SEQUENCE [LARGE SCALE GENOMIC DNA]</scope>
    <source>
        <strain evidence="4 5">DSM 17274</strain>
    </source>
</reference>
<dbReference type="InterPro" id="IPR036271">
    <property type="entry name" value="Tet_transcr_reg_TetR-rel_C_sf"/>
</dbReference>
<proteinExistence type="predicted"/>
<protein>
    <submittedName>
        <fullName evidence="4">TetR family transcriptional regulator</fullName>
    </submittedName>
</protein>
<feature type="DNA-binding region" description="H-T-H motif" evidence="2">
    <location>
        <begin position="33"/>
        <end position="52"/>
    </location>
</feature>
<dbReference type="EMBL" id="QUMW01000013">
    <property type="protein sequence ID" value="REG23359.1"/>
    <property type="molecule type" value="Genomic_DNA"/>
</dbReference>
<dbReference type="Gene3D" id="1.10.10.60">
    <property type="entry name" value="Homeodomain-like"/>
    <property type="match status" value="1"/>
</dbReference>
<organism evidence="4 5">
    <name type="scientific">Jeotgalicoccus halotolerans</name>
    <dbReference type="NCBI Taxonomy" id="157227"/>
    <lineage>
        <taxon>Bacteria</taxon>
        <taxon>Bacillati</taxon>
        <taxon>Bacillota</taxon>
        <taxon>Bacilli</taxon>
        <taxon>Bacillales</taxon>
        <taxon>Staphylococcaceae</taxon>
        <taxon>Jeotgalicoccus</taxon>
    </lineage>
</organism>
<dbReference type="PRINTS" id="PR00455">
    <property type="entry name" value="HTHTETR"/>
</dbReference>
<comment type="caution">
    <text evidence="4">The sequence shown here is derived from an EMBL/GenBank/DDBJ whole genome shotgun (WGS) entry which is preliminary data.</text>
</comment>
<feature type="domain" description="HTH tetR-type" evidence="3">
    <location>
        <begin position="10"/>
        <end position="70"/>
    </location>
</feature>
<accession>A0A3E0AUG0</accession>
<evidence type="ECO:0000313" key="5">
    <source>
        <dbReference type="Proteomes" id="UP000257076"/>
    </source>
</evidence>
<keyword evidence="1 2" id="KW-0238">DNA-binding</keyword>
<dbReference type="OrthoDB" id="9780939at2"/>
<dbReference type="PROSITE" id="PS50977">
    <property type="entry name" value="HTH_TETR_2"/>
    <property type="match status" value="1"/>
</dbReference>
<evidence type="ECO:0000313" key="4">
    <source>
        <dbReference type="EMBL" id="REG23359.1"/>
    </source>
</evidence>
<evidence type="ECO:0000256" key="1">
    <source>
        <dbReference type="ARBA" id="ARBA00023125"/>
    </source>
</evidence>
<dbReference type="RefSeq" id="WP_115885520.1">
    <property type="nucleotide sequence ID" value="NZ_CBCSHX010000004.1"/>
</dbReference>
<dbReference type="InterPro" id="IPR009057">
    <property type="entry name" value="Homeodomain-like_sf"/>
</dbReference>
<evidence type="ECO:0000256" key="2">
    <source>
        <dbReference type="PROSITE-ProRule" id="PRU00335"/>
    </source>
</evidence>
<dbReference type="GO" id="GO:0006355">
    <property type="term" value="P:regulation of DNA-templated transcription"/>
    <property type="evidence" value="ECO:0007669"/>
    <property type="project" value="UniProtKB-ARBA"/>
</dbReference>
<gene>
    <name evidence="4" type="ORF">DFR63_1725</name>
</gene>
<evidence type="ECO:0000259" key="3">
    <source>
        <dbReference type="PROSITE" id="PS50977"/>
    </source>
</evidence>
<sequence>MKSSFKRLKPDKQKVILTSAIEEFFEYGFKDASTNRIADKAKISKGSLYYYFGSKSDLYTACQLYTFNVFKDFADTYTQTYEGFIERLIRVNSFKQQFQNKHPEALNFFITQYYKGLFPEEVSKELKEIDSKFKLRLAEDINFSLFRDDINVDHAMQLITWTIQGYEHDIKQQTINNSFNYDNLEQCFEDSRIYFDTLKKVYYK</sequence>
<dbReference type="InterPro" id="IPR001647">
    <property type="entry name" value="HTH_TetR"/>
</dbReference>
<dbReference type="InterPro" id="IPR050109">
    <property type="entry name" value="HTH-type_TetR-like_transc_reg"/>
</dbReference>
<dbReference type="Pfam" id="PF00440">
    <property type="entry name" value="TetR_N"/>
    <property type="match status" value="1"/>
</dbReference>
<dbReference type="Proteomes" id="UP000257076">
    <property type="component" value="Unassembled WGS sequence"/>
</dbReference>
<keyword evidence="5" id="KW-1185">Reference proteome</keyword>
<dbReference type="SUPFAM" id="SSF46689">
    <property type="entry name" value="Homeodomain-like"/>
    <property type="match status" value="1"/>
</dbReference>
<dbReference type="Gene3D" id="1.10.357.10">
    <property type="entry name" value="Tetracycline Repressor, domain 2"/>
    <property type="match status" value="1"/>
</dbReference>
<dbReference type="AlphaFoldDB" id="A0A3E0AUG0"/>
<name>A0A3E0AUG0_9STAP</name>
<dbReference type="PANTHER" id="PTHR30328">
    <property type="entry name" value="TRANSCRIPTIONAL REPRESSOR"/>
    <property type="match status" value="1"/>
</dbReference>
<dbReference type="PANTHER" id="PTHR30328:SF54">
    <property type="entry name" value="HTH-TYPE TRANSCRIPTIONAL REPRESSOR SCO4008"/>
    <property type="match status" value="1"/>
</dbReference>
<dbReference type="PROSITE" id="PS01081">
    <property type="entry name" value="HTH_TETR_1"/>
    <property type="match status" value="1"/>
</dbReference>
<dbReference type="GO" id="GO:0003677">
    <property type="term" value="F:DNA binding"/>
    <property type="evidence" value="ECO:0007669"/>
    <property type="project" value="UniProtKB-UniRule"/>
</dbReference>
<dbReference type="SUPFAM" id="SSF48498">
    <property type="entry name" value="Tetracyclin repressor-like, C-terminal domain"/>
    <property type="match status" value="1"/>
</dbReference>
<dbReference type="InterPro" id="IPR023772">
    <property type="entry name" value="DNA-bd_HTH_TetR-type_CS"/>
</dbReference>